<evidence type="ECO:0000313" key="3">
    <source>
        <dbReference type="Proteomes" id="UP000324800"/>
    </source>
</evidence>
<dbReference type="Proteomes" id="UP000324800">
    <property type="component" value="Unassembled WGS sequence"/>
</dbReference>
<name>A0A5J4V5P2_9EUKA</name>
<reference evidence="2 3" key="1">
    <citation type="submission" date="2019-03" db="EMBL/GenBank/DDBJ databases">
        <title>Single cell metagenomics reveals metabolic interactions within the superorganism composed of flagellate Streblomastix strix and complex community of Bacteroidetes bacteria on its surface.</title>
        <authorList>
            <person name="Treitli S.C."/>
            <person name="Kolisko M."/>
            <person name="Husnik F."/>
            <person name="Keeling P."/>
            <person name="Hampl V."/>
        </authorList>
    </citation>
    <scope>NUCLEOTIDE SEQUENCE [LARGE SCALE GENOMIC DNA]</scope>
    <source>
        <strain evidence="2">ST1C</strain>
    </source>
</reference>
<accession>A0A5J4V5P2</accession>
<organism evidence="2 3">
    <name type="scientific">Streblomastix strix</name>
    <dbReference type="NCBI Taxonomy" id="222440"/>
    <lineage>
        <taxon>Eukaryota</taxon>
        <taxon>Metamonada</taxon>
        <taxon>Preaxostyla</taxon>
        <taxon>Oxymonadida</taxon>
        <taxon>Streblomastigidae</taxon>
        <taxon>Streblomastix</taxon>
    </lineage>
</organism>
<evidence type="ECO:0000256" key="1">
    <source>
        <dbReference type="SAM" id="MobiDB-lite"/>
    </source>
</evidence>
<dbReference type="AlphaFoldDB" id="A0A5J4V5P2"/>
<comment type="caution">
    <text evidence="2">The sequence shown here is derived from an EMBL/GenBank/DDBJ whole genome shotgun (WGS) entry which is preliminary data.</text>
</comment>
<proteinExistence type="predicted"/>
<feature type="region of interest" description="Disordered" evidence="1">
    <location>
        <begin position="192"/>
        <end position="222"/>
    </location>
</feature>
<evidence type="ECO:0000313" key="2">
    <source>
        <dbReference type="EMBL" id="KAA6377853.1"/>
    </source>
</evidence>
<gene>
    <name evidence="2" type="ORF">EZS28_026619</name>
</gene>
<sequence>MDGPNIAARQQLNQEALTLKAQLLAWKDQTLKELSDSTVKAVQKNLENNIESGQNQMKLIKMWKHRIQDLDRMIVWLNNIERQVNGPKDQEQINQAIIQGQQVIQTIRGQITPPLQDYKDRMQGVYYQDPKPCPYCTQAQPTGTQLDQLHYKSMIEGRTSEFQRVYGIQYQAENDAVQKELDQLTVDYQKLNGLPPFDPRTRPEPVRQGGYDRIPTFNTGNQ</sequence>
<dbReference type="EMBL" id="SNRW01009533">
    <property type="protein sequence ID" value="KAA6377853.1"/>
    <property type="molecule type" value="Genomic_DNA"/>
</dbReference>
<protein>
    <submittedName>
        <fullName evidence="2">Uncharacterized protein</fullName>
    </submittedName>
</protein>